<protein>
    <submittedName>
        <fullName evidence="1">Unnamed protein product</fullName>
    </submittedName>
</protein>
<gene>
    <name evidence="1" type="ORF">Pfra01_000888700</name>
</gene>
<evidence type="ECO:0000313" key="2">
    <source>
        <dbReference type="Proteomes" id="UP001165121"/>
    </source>
</evidence>
<accession>A0A9W6XA96</accession>
<comment type="caution">
    <text evidence="1">The sequence shown here is derived from an EMBL/GenBank/DDBJ whole genome shotgun (WGS) entry which is preliminary data.</text>
</comment>
<sequence length="157" mass="17593">MPPEFKETKRSDVGGRAALDHERLRLDTLKFDWSKLPGVAQRALLWDLGYAINVNNDAVQMWTLGDNTMSLLVITLNKYEDAGLTKNFTQPDNSTLIESWHCKGAQMNKTTKCVVQEFDDSLEYNTAVWGVSGNPEGTPRCTCPSPIRPTHVDIPIL</sequence>
<proteinExistence type="predicted"/>
<keyword evidence="2" id="KW-1185">Reference proteome</keyword>
<dbReference type="EMBL" id="BSXT01000814">
    <property type="protein sequence ID" value="GMF34511.1"/>
    <property type="molecule type" value="Genomic_DNA"/>
</dbReference>
<reference evidence="1" key="1">
    <citation type="submission" date="2023-04" db="EMBL/GenBank/DDBJ databases">
        <title>Phytophthora fragariaefolia NBRC 109709.</title>
        <authorList>
            <person name="Ichikawa N."/>
            <person name="Sato H."/>
            <person name="Tonouchi N."/>
        </authorList>
    </citation>
    <scope>NUCLEOTIDE SEQUENCE</scope>
    <source>
        <strain evidence="1">NBRC 109709</strain>
    </source>
</reference>
<dbReference type="OrthoDB" id="123529at2759"/>
<organism evidence="1 2">
    <name type="scientific">Phytophthora fragariaefolia</name>
    <dbReference type="NCBI Taxonomy" id="1490495"/>
    <lineage>
        <taxon>Eukaryota</taxon>
        <taxon>Sar</taxon>
        <taxon>Stramenopiles</taxon>
        <taxon>Oomycota</taxon>
        <taxon>Peronosporomycetes</taxon>
        <taxon>Peronosporales</taxon>
        <taxon>Peronosporaceae</taxon>
        <taxon>Phytophthora</taxon>
    </lineage>
</organism>
<name>A0A9W6XA96_9STRA</name>
<evidence type="ECO:0000313" key="1">
    <source>
        <dbReference type="EMBL" id="GMF34511.1"/>
    </source>
</evidence>
<dbReference type="AlphaFoldDB" id="A0A9W6XA96"/>
<dbReference type="Proteomes" id="UP001165121">
    <property type="component" value="Unassembled WGS sequence"/>
</dbReference>